<sequence length="115" mass="12976">MPLQTIDAITGYHAHVYYDAETKAAAAELREAMEANFAGLRMGRWHDRPVGPHPCWSYQVAFEPEMFASLVPWLALNRGDLVIFLHPETGDAVPDHRDHALWLGAKLELNLDALR</sequence>
<dbReference type="PANTHER" id="PTHR36423">
    <property type="entry name" value="AFR070WP"/>
    <property type="match status" value="1"/>
</dbReference>
<name>A0A967F192_9PROT</name>
<dbReference type="PIRSF" id="PIRSF028139">
    <property type="entry name" value="DOPA-diox_rel_Mll2280"/>
    <property type="match status" value="1"/>
</dbReference>
<gene>
    <name evidence="1" type="ORF">HBA54_21520</name>
</gene>
<accession>A0A967F192</accession>
<organism evidence="1 2">
    <name type="scientific">Pelagibius litoralis</name>
    <dbReference type="NCBI Taxonomy" id="374515"/>
    <lineage>
        <taxon>Bacteria</taxon>
        <taxon>Pseudomonadati</taxon>
        <taxon>Pseudomonadota</taxon>
        <taxon>Alphaproteobacteria</taxon>
        <taxon>Rhodospirillales</taxon>
        <taxon>Rhodovibrionaceae</taxon>
        <taxon>Pelagibius</taxon>
    </lineage>
</organism>
<dbReference type="InterPro" id="IPR014980">
    <property type="entry name" value="DOPA_dioxygen"/>
</dbReference>
<dbReference type="SUPFAM" id="SSF143410">
    <property type="entry name" value="DOPA-like"/>
    <property type="match status" value="1"/>
</dbReference>
<evidence type="ECO:0000313" key="2">
    <source>
        <dbReference type="Proteomes" id="UP000761264"/>
    </source>
</evidence>
<keyword evidence="2" id="KW-1185">Reference proteome</keyword>
<dbReference type="Gene3D" id="3.30.70.1240">
    <property type="entry name" value="DOPA-like domains"/>
    <property type="match status" value="1"/>
</dbReference>
<dbReference type="AlphaFoldDB" id="A0A967F192"/>
<dbReference type="EMBL" id="JAAQPH010000019">
    <property type="protein sequence ID" value="NIA71183.1"/>
    <property type="molecule type" value="Genomic_DNA"/>
</dbReference>
<protein>
    <submittedName>
        <fullName evidence="1">DOPA 4,5-dioxygenase family protein</fullName>
    </submittedName>
</protein>
<dbReference type="PANTHER" id="PTHR36423:SF2">
    <property type="entry name" value="AFR070WP"/>
    <property type="match status" value="1"/>
</dbReference>
<dbReference type="Pfam" id="PF08883">
    <property type="entry name" value="DOPA_dioxygen"/>
    <property type="match status" value="1"/>
</dbReference>
<dbReference type="Proteomes" id="UP000761264">
    <property type="component" value="Unassembled WGS sequence"/>
</dbReference>
<comment type="caution">
    <text evidence="1">The sequence shown here is derived from an EMBL/GenBank/DDBJ whole genome shotgun (WGS) entry which is preliminary data.</text>
</comment>
<dbReference type="InterPro" id="IPR023389">
    <property type="entry name" value="DOPA-like_sf"/>
</dbReference>
<evidence type="ECO:0000313" key="1">
    <source>
        <dbReference type="EMBL" id="NIA71183.1"/>
    </source>
</evidence>
<reference evidence="1" key="1">
    <citation type="submission" date="2020-03" db="EMBL/GenBank/DDBJ databases">
        <title>Genome of Pelagibius litoralis DSM 21314T.</title>
        <authorList>
            <person name="Wang G."/>
        </authorList>
    </citation>
    <scope>NUCLEOTIDE SEQUENCE</scope>
    <source>
        <strain evidence="1">DSM 21314</strain>
    </source>
</reference>
<proteinExistence type="predicted"/>